<feature type="compositionally biased region" description="Basic and acidic residues" evidence="1">
    <location>
        <begin position="587"/>
        <end position="607"/>
    </location>
</feature>
<accession>A0A8T1EJ15</accession>
<dbReference type="EMBL" id="RCMK01000036">
    <property type="protein sequence ID" value="KAG2952537.1"/>
    <property type="molecule type" value="Genomic_DNA"/>
</dbReference>
<sequence length="813" mass="91437">MRDNILRVTEAVEDKVAQEMPDNFGIIFDGWSNDSEHYLAAFATYEVDGLVKTPLQSMAPIVNEPDDNLKAESHRSALESVLAVFGKELVHCLFLVGYNSSANKNLTRLMNVPLSGKVMVRLRTLSQAAKLRFKTHLRPVLRQDTRWSSTFCMPGRFFEIREHLDADNEAIEDLLPSPSSTKKLKALLVKMKMVESVSKRIQSSDVTIWEVRALFDALLQQFPVFAKYLDKWSCLFTLARSVELPFFLFLDSSATIVGGPYYKSAVVKLQRGRPLGRQEKTALSVLKVASGRPSADNPDDGFAERVLQRACVSEQTDKYILVAAILLTSSIVERLFSMARAMIGLERHSLQMIMVEAKLFLKVKCLLLGQFLPLHITSHTRHREGDEAFTPGDKVGAYEEDASEADTQNVKPERKGEKLEERLEERTRRRGSRIVTAPITKSFNAELLNTFCDLRLNIASVDVIEGLLIAEIEHIAGSVKNQTLPDIKALLQSKLRLNMTESDLYAGMLDYFNEFGKVMRVNGLTECCSGNDGVREKYKRLVTSLHPATLKSEVKPCAHFTPKFAALNPILLLDLIATEHERQYQRLVTKKKDAPEDKKEKSTAKSEKHTKKKKPWGSNPLSAPFSEAKRTAEMRKSRFCKEMHWIKDCPKATETEKGELRKKLRDTNLAKRARLKPLGECLPVPSRTVTLSGVLQLPYCPDSGSDYTTFGSNWVVADKKAKLHLLIHTAAGPVEPISTVAVLIVDIGDDEFIVGNDLLNALGINVDRQLEMLVTVETTRLIPIRSSWKPTTCRPQLVLLNQVMMAFSPPWRD</sequence>
<organism evidence="2 3">
    <name type="scientific">Phytophthora cactorum</name>
    <dbReference type="NCBI Taxonomy" id="29920"/>
    <lineage>
        <taxon>Eukaryota</taxon>
        <taxon>Sar</taxon>
        <taxon>Stramenopiles</taxon>
        <taxon>Oomycota</taxon>
        <taxon>Peronosporomycetes</taxon>
        <taxon>Peronosporales</taxon>
        <taxon>Peronosporaceae</taxon>
        <taxon>Phytophthora</taxon>
    </lineage>
</organism>
<dbReference type="InterPro" id="IPR012337">
    <property type="entry name" value="RNaseH-like_sf"/>
</dbReference>
<proteinExistence type="predicted"/>
<evidence type="ECO:0000313" key="3">
    <source>
        <dbReference type="Proteomes" id="UP000736787"/>
    </source>
</evidence>
<dbReference type="PANTHER" id="PTHR40866:SF1">
    <property type="entry name" value="BED-TYPE DOMAIN-CONTAINING PROTEIN"/>
    <property type="match status" value="1"/>
</dbReference>
<feature type="compositionally biased region" description="Basic and acidic residues" evidence="1">
    <location>
        <begin position="411"/>
        <end position="425"/>
    </location>
</feature>
<comment type="caution">
    <text evidence="2">The sequence shown here is derived from an EMBL/GenBank/DDBJ whole genome shotgun (WGS) entry which is preliminary data.</text>
</comment>
<dbReference type="VEuPathDB" id="FungiDB:PC110_g14338"/>
<evidence type="ECO:0000313" key="2">
    <source>
        <dbReference type="EMBL" id="KAG2952537.1"/>
    </source>
</evidence>
<name>A0A8T1EJ15_9STRA</name>
<evidence type="ECO:0000256" key="1">
    <source>
        <dbReference type="SAM" id="MobiDB-lite"/>
    </source>
</evidence>
<protein>
    <submittedName>
        <fullName evidence="2">Uncharacterized protein</fullName>
    </submittedName>
</protein>
<gene>
    <name evidence="2" type="ORF">PC117_g2724</name>
</gene>
<feature type="region of interest" description="Disordered" evidence="1">
    <location>
        <begin position="400"/>
        <end position="425"/>
    </location>
</feature>
<reference evidence="2" key="1">
    <citation type="submission" date="2018-10" db="EMBL/GenBank/DDBJ databases">
        <title>Effector identification in a new, highly contiguous assembly of the strawberry crown rot pathogen Phytophthora cactorum.</title>
        <authorList>
            <person name="Armitage A.D."/>
            <person name="Nellist C.F."/>
            <person name="Bates H."/>
            <person name="Vickerstaff R.J."/>
            <person name="Harrison R.J."/>
        </authorList>
    </citation>
    <scope>NUCLEOTIDE SEQUENCE</scope>
    <source>
        <strain evidence="2">4040</strain>
    </source>
</reference>
<dbReference type="Proteomes" id="UP000736787">
    <property type="component" value="Unassembled WGS sequence"/>
</dbReference>
<dbReference type="SUPFAM" id="SSF53098">
    <property type="entry name" value="Ribonuclease H-like"/>
    <property type="match status" value="1"/>
</dbReference>
<dbReference type="AlphaFoldDB" id="A0A8T1EJ15"/>
<dbReference type="PANTHER" id="PTHR40866">
    <property type="entry name" value="BED-TYPE DOMAIN-CONTAINING PROTEIN"/>
    <property type="match status" value="1"/>
</dbReference>
<feature type="region of interest" description="Disordered" evidence="1">
    <location>
        <begin position="587"/>
        <end position="628"/>
    </location>
</feature>
<dbReference type="VEuPathDB" id="FungiDB:PC110_g21773"/>